<protein>
    <submittedName>
        <fullName evidence="1">Pyridoxamine 5-phosphate oxidase</fullName>
    </submittedName>
</protein>
<dbReference type="STRING" id="1652495.ccrud_11385"/>
<evidence type="ECO:0000313" key="1">
    <source>
        <dbReference type="EMBL" id="ANE04743.1"/>
    </source>
</evidence>
<keyword evidence="2" id="KW-1185">Reference proteome</keyword>
<reference evidence="1 2" key="1">
    <citation type="submission" date="2016-05" db="EMBL/GenBank/DDBJ databases">
        <title>Complete genome sequence of Corynebacterium crudilactis, a new Corynebacterium species isolated from raw cow's milk.</title>
        <authorList>
            <person name="Christian R."/>
            <person name="Zimmermann J."/>
            <person name="Lipski A."/>
            <person name="Kalinowski J."/>
        </authorList>
    </citation>
    <scope>NUCLEOTIDE SEQUENCE [LARGE SCALE GENOMIC DNA]</scope>
    <source>
        <strain evidence="1 2">JZ16</strain>
    </source>
</reference>
<dbReference type="AlphaFoldDB" id="A0A172QVI9"/>
<dbReference type="SUPFAM" id="SSF50475">
    <property type="entry name" value="FMN-binding split barrel"/>
    <property type="match status" value="1"/>
</dbReference>
<sequence length="137" mass="15622">MDNPVNILDEKDALERLASVSLGRIVVRRSEDIDIFPVNFIVDKGDIYIRTAEGNKLFSMNLNSDVLFEADEVTEDKAWSVVVRANAEIVSKLDEIAYADTLELKPWIPTLKYNYVRLVPNEVSGREFALGEEPERY</sequence>
<dbReference type="EMBL" id="CP015622">
    <property type="protein sequence ID" value="ANE04743.1"/>
    <property type="molecule type" value="Genomic_DNA"/>
</dbReference>
<dbReference type="InterPro" id="IPR024747">
    <property type="entry name" value="Pyridox_Oxase-rel"/>
</dbReference>
<evidence type="ECO:0000313" key="2">
    <source>
        <dbReference type="Proteomes" id="UP000076929"/>
    </source>
</evidence>
<dbReference type="OrthoDB" id="7062584at2"/>
<dbReference type="Pfam" id="PF12900">
    <property type="entry name" value="Pyridox_ox_2"/>
    <property type="match status" value="1"/>
</dbReference>
<proteinExistence type="predicted"/>
<gene>
    <name evidence="1" type="ORF">ccrud_11385</name>
</gene>
<dbReference type="Gene3D" id="2.30.110.10">
    <property type="entry name" value="Electron Transport, Fmn-binding Protein, Chain A"/>
    <property type="match status" value="1"/>
</dbReference>
<name>A0A172QVI9_9CORY</name>
<dbReference type="RefSeq" id="WP_066567738.1">
    <property type="nucleotide sequence ID" value="NZ_CP015622.1"/>
</dbReference>
<dbReference type="InterPro" id="IPR012349">
    <property type="entry name" value="Split_barrel_FMN-bd"/>
</dbReference>
<organism evidence="1 2">
    <name type="scientific">Corynebacterium crudilactis</name>
    <dbReference type="NCBI Taxonomy" id="1652495"/>
    <lineage>
        <taxon>Bacteria</taxon>
        <taxon>Bacillati</taxon>
        <taxon>Actinomycetota</taxon>
        <taxon>Actinomycetes</taxon>
        <taxon>Mycobacteriales</taxon>
        <taxon>Corynebacteriaceae</taxon>
        <taxon>Corynebacterium</taxon>
    </lineage>
</organism>
<accession>A0A172QVI9</accession>
<dbReference type="Proteomes" id="UP000076929">
    <property type="component" value="Chromosome"/>
</dbReference>
<dbReference type="KEGG" id="ccjz:ccrud_11385"/>